<evidence type="ECO:0000256" key="1">
    <source>
        <dbReference type="ARBA" id="ARBA00022679"/>
    </source>
</evidence>
<dbReference type="PANTHER" id="PTHR46401:SF2">
    <property type="entry name" value="GLYCOSYLTRANSFERASE WBBK-RELATED"/>
    <property type="match status" value="1"/>
</dbReference>
<evidence type="ECO:0000259" key="3">
    <source>
        <dbReference type="Pfam" id="PF12000"/>
    </source>
</evidence>
<evidence type="ECO:0000313" key="4">
    <source>
        <dbReference type="EMBL" id="KDB54098.1"/>
    </source>
</evidence>
<reference evidence="4 5" key="1">
    <citation type="journal article" date="2014" name="FEMS Microbiol. Ecol.">
        <title>Sphaerotilus natans encrusted with nanoball-shaped Fe(III) oxide minerals formed by nitrate-reducing mixotrophic Fe(II) oxidation.</title>
        <authorList>
            <person name="Park S."/>
            <person name="Kim D.H."/>
            <person name="Lee J.H."/>
            <person name="Hur H.G."/>
        </authorList>
    </citation>
    <scope>NUCLEOTIDE SEQUENCE [LARGE SCALE GENOMIC DNA]</scope>
    <source>
        <strain evidence="4 5">DSM 6575</strain>
    </source>
</reference>
<feature type="domain" description="Glycosyl transferase family 1" evidence="2">
    <location>
        <begin position="208"/>
        <end position="384"/>
    </location>
</feature>
<comment type="caution">
    <text evidence="4">The sequence shown here is derived from an EMBL/GenBank/DDBJ whole genome shotgun (WGS) entry which is preliminary data.</text>
</comment>
<sequence>MRILFVHQNFPGQYVHLAPALAQAGHEVRALMLEPTARPLPGVACTRYKVTRSSTPQIHPWVAEYETKVLRGEGCARAALALREQHGFMPDVICVHPGWGEALFLRDIWPEARQLHFVEWFYGWEGHDVTFDPEFPPRGIEARLRLRAKNTHLLQGLVDMDAGVSPTAWQRSTVPQAFQHKIRTLHDGVDTDLIRPDPEAVFEHGALRLRHGDEVLSFINRNFEPNRGYHVFMRALPALLRERPQAQVVLVGGSGVSYGARPQDGRSWQDTLLAEIAPQLDEAMRARLHFVGRLPHPQLMKLYQVTRAHVYLTYPFVLSWSMLEAMSAGALVIGSRTAPVEEVIEHGRNGLLVDFFDREGLVRTMADALAAPPGTHDAIRSTARETIVRRYDLRRVCLPGQVALVEEIGRGPRVA</sequence>
<dbReference type="AlphaFoldDB" id="A0A059KSM6"/>
<dbReference type="InterPro" id="IPR001296">
    <property type="entry name" value="Glyco_trans_1"/>
</dbReference>
<proteinExistence type="predicted"/>
<dbReference type="PANTHER" id="PTHR46401">
    <property type="entry name" value="GLYCOSYLTRANSFERASE WBBK-RELATED"/>
    <property type="match status" value="1"/>
</dbReference>
<evidence type="ECO:0000259" key="2">
    <source>
        <dbReference type="Pfam" id="PF00534"/>
    </source>
</evidence>
<dbReference type="RefSeq" id="WP_037477483.1">
    <property type="nucleotide sequence ID" value="NZ_AZRA01000007.1"/>
</dbReference>
<keyword evidence="5" id="KW-1185">Reference proteome</keyword>
<gene>
    <name evidence="4" type="ORF">X805_03210</name>
</gene>
<feature type="domain" description="Glycosyl transferase family 4" evidence="3">
    <location>
        <begin position="25"/>
        <end position="193"/>
    </location>
</feature>
<dbReference type="InterPro" id="IPR022623">
    <property type="entry name" value="Glyco_trans_4"/>
</dbReference>
<keyword evidence="1" id="KW-0808">Transferase</keyword>
<dbReference type="Pfam" id="PF00534">
    <property type="entry name" value="Glycos_transf_1"/>
    <property type="match status" value="1"/>
</dbReference>
<dbReference type="PATRIC" id="fig|1286631.3.peg.316"/>
<dbReference type="GO" id="GO:0016757">
    <property type="term" value="F:glycosyltransferase activity"/>
    <property type="evidence" value="ECO:0007669"/>
    <property type="project" value="InterPro"/>
</dbReference>
<dbReference type="eggNOG" id="COG0438">
    <property type="taxonomic scope" value="Bacteria"/>
</dbReference>
<dbReference type="Pfam" id="PF12000">
    <property type="entry name" value="Glyco_trans_4_3"/>
    <property type="match status" value="1"/>
</dbReference>
<dbReference type="EMBL" id="AZRA01000007">
    <property type="protein sequence ID" value="KDB54098.1"/>
    <property type="molecule type" value="Genomic_DNA"/>
</dbReference>
<dbReference type="GO" id="GO:0009103">
    <property type="term" value="P:lipopolysaccharide biosynthetic process"/>
    <property type="evidence" value="ECO:0007669"/>
    <property type="project" value="TreeGrafter"/>
</dbReference>
<name>A0A059KSM6_9BURK</name>
<evidence type="ECO:0000313" key="5">
    <source>
        <dbReference type="Proteomes" id="UP000026714"/>
    </source>
</evidence>
<protein>
    <submittedName>
        <fullName evidence="4">ExpC protein</fullName>
    </submittedName>
</protein>
<dbReference type="Proteomes" id="UP000026714">
    <property type="component" value="Unassembled WGS sequence"/>
</dbReference>
<dbReference type="SUPFAM" id="SSF53756">
    <property type="entry name" value="UDP-Glycosyltransferase/glycogen phosphorylase"/>
    <property type="match status" value="1"/>
</dbReference>
<dbReference type="STRING" id="34103.SAMN05421778_10480"/>
<accession>A0A059KSM6</accession>
<organism evidence="4 5">
    <name type="scientific">Sphaerotilus natans subsp. natans DSM 6575</name>
    <dbReference type="NCBI Taxonomy" id="1286631"/>
    <lineage>
        <taxon>Bacteria</taxon>
        <taxon>Pseudomonadati</taxon>
        <taxon>Pseudomonadota</taxon>
        <taxon>Betaproteobacteria</taxon>
        <taxon>Burkholderiales</taxon>
        <taxon>Sphaerotilaceae</taxon>
        <taxon>Sphaerotilus</taxon>
    </lineage>
</organism>
<dbReference type="Gene3D" id="3.40.50.2000">
    <property type="entry name" value="Glycogen Phosphorylase B"/>
    <property type="match status" value="2"/>
</dbReference>